<keyword evidence="6" id="KW-1185">Reference proteome</keyword>
<accession>A0A3B4D7M2</accession>
<keyword evidence="4" id="KW-0732">Signal</keyword>
<evidence type="ECO:0000256" key="3">
    <source>
        <dbReference type="ARBA" id="ARBA00023002"/>
    </source>
</evidence>
<evidence type="ECO:0000256" key="4">
    <source>
        <dbReference type="SAM" id="SignalP"/>
    </source>
</evidence>
<reference evidence="5 6" key="1">
    <citation type="submission" date="2020-10" db="EMBL/GenBank/DDBJ databases">
        <title>Pygocentrus nattereri (red-bellied piranha) genome, fPygNat1, primary haplotype.</title>
        <authorList>
            <person name="Myers G."/>
            <person name="Meyer A."/>
            <person name="Karagic N."/>
            <person name="Pippel M."/>
            <person name="Winkler S."/>
            <person name="Tracey A."/>
            <person name="Wood J."/>
            <person name="Formenti G."/>
            <person name="Howe K."/>
            <person name="Fedrigo O."/>
            <person name="Jarvis E.D."/>
        </authorList>
    </citation>
    <scope>NUCLEOTIDE SEQUENCE [LARGE SCALE GENOMIC DNA]</scope>
</reference>
<dbReference type="Pfam" id="PF00255">
    <property type="entry name" value="GSHPx"/>
    <property type="match status" value="1"/>
</dbReference>
<dbReference type="InterPro" id="IPR036249">
    <property type="entry name" value="Thioredoxin-like_sf"/>
</dbReference>
<protein>
    <recommendedName>
        <fullName evidence="7">Glutathione peroxidase 4a</fullName>
    </recommendedName>
</protein>
<evidence type="ECO:0008006" key="7">
    <source>
        <dbReference type="Google" id="ProtNLM"/>
    </source>
</evidence>
<dbReference type="GO" id="GO:0004601">
    <property type="term" value="F:peroxidase activity"/>
    <property type="evidence" value="ECO:0007669"/>
    <property type="project" value="UniProtKB-KW"/>
</dbReference>
<dbReference type="AlphaFoldDB" id="A0A3B4D7M2"/>
<dbReference type="GO" id="GO:0006979">
    <property type="term" value="P:response to oxidative stress"/>
    <property type="evidence" value="ECO:0007669"/>
    <property type="project" value="InterPro"/>
</dbReference>
<keyword evidence="2" id="KW-0575">Peroxidase</keyword>
<dbReference type="STRING" id="42514.ENSPNAP00000019515"/>
<comment type="similarity">
    <text evidence="1">Belongs to the glutathione peroxidase family.</text>
</comment>
<dbReference type="Proteomes" id="UP001501920">
    <property type="component" value="Chromosome 19"/>
</dbReference>
<feature type="signal peptide" evidence="4">
    <location>
        <begin position="1"/>
        <end position="33"/>
    </location>
</feature>
<dbReference type="InterPro" id="IPR000889">
    <property type="entry name" value="Glutathione_peroxidase"/>
</dbReference>
<name>A0A3B4D7M2_PYGNA</name>
<dbReference type="OMA" id="MASGENW"/>
<evidence type="ECO:0000313" key="5">
    <source>
        <dbReference type="Ensembl" id="ENSPNAP00000019515.2"/>
    </source>
</evidence>
<evidence type="ECO:0000313" key="6">
    <source>
        <dbReference type="Proteomes" id="UP001501920"/>
    </source>
</evidence>
<feature type="chain" id="PRO_5043388747" description="Glutathione peroxidase 4a" evidence="4">
    <location>
        <begin position="34"/>
        <end position="73"/>
    </location>
</feature>
<dbReference type="Gene3D" id="3.40.30.10">
    <property type="entry name" value="Glutaredoxin"/>
    <property type="match status" value="1"/>
</dbReference>
<reference evidence="5" key="2">
    <citation type="submission" date="2025-08" db="UniProtKB">
        <authorList>
            <consortium name="Ensembl"/>
        </authorList>
    </citation>
    <scope>IDENTIFICATION</scope>
</reference>
<evidence type="ECO:0000256" key="2">
    <source>
        <dbReference type="ARBA" id="ARBA00022559"/>
    </source>
</evidence>
<reference evidence="5" key="3">
    <citation type="submission" date="2025-09" db="UniProtKB">
        <authorList>
            <consortium name="Ensembl"/>
        </authorList>
    </citation>
    <scope>IDENTIFICATION</scope>
</reference>
<sequence>CSLDVCHSYFESLACSLCSLPLIAFSLLQCAQANNWKSAKSIYEFSAKDIDGNEVSLEKYRGFVCIITNVASK</sequence>
<dbReference type="SUPFAM" id="SSF52833">
    <property type="entry name" value="Thioredoxin-like"/>
    <property type="match status" value="1"/>
</dbReference>
<dbReference type="PROSITE" id="PS51355">
    <property type="entry name" value="GLUTATHIONE_PEROXID_3"/>
    <property type="match status" value="1"/>
</dbReference>
<keyword evidence="3" id="KW-0560">Oxidoreductase</keyword>
<proteinExistence type="inferred from homology"/>
<dbReference type="Ensembl" id="ENSPNAT00000029446.2">
    <property type="protein sequence ID" value="ENSPNAP00000019515.2"/>
    <property type="gene ID" value="ENSPNAG00000026183.2"/>
</dbReference>
<organism evidence="5 6">
    <name type="scientific">Pygocentrus nattereri</name>
    <name type="common">Red-bellied piranha</name>
    <dbReference type="NCBI Taxonomy" id="42514"/>
    <lineage>
        <taxon>Eukaryota</taxon>
        <taxon>Metazoa</taxon>
        <taxon>Chordata</taxon>
        <taxon>Craniata</taxon>
        <taxon>Vertebrata</taxon>
        <taxon>Euteleostomi</taxon>
        <taxon>Actinopterygii</taxon>
        <taxon>Neopterygii</taxon>
        <taxon>Teleostei</taxon>
        <taxon>Ostariophysi</taxon>
        <taxon>Characiformes</taxon>
        <taxon>Characoidei</taxon>
        <taxon>Pygocentrus</taxon>
    </lineage>
</organism>
<dbReference type="GeneTree" id="ENSGT00940000170739"/>
<evidence type="ECO:0000256" key="1">
    <source>
        <dbReference type="ARBA" id="ARBA00006926"/>
    </source>
</evidence>